<comment type="caution">
    <text evidence="11">The sequence shown here is derived from an EMBL/GenBank/DDBJ whole genome shotgun (WGS) entry which is preliminary data.</text>
</comment>
<dbReference type="PANTHER" id="PTHR21060:SF3">
    <property type="entry name" value="BUTYRATE KINASE 2-RELATED"/>
    <property type="match status" value="1"/>
</dbReference>
<dbReference type="Proteomes" id="UP000053797">
    <property type="component" value="Unassembled WGS sequence"/>
</dbReference>
<dbReference type="GO" id="GO:0047761">
    <property type="term" value="F:butyrate kinase activity"/>
    <property type="evidence" value="ECO:0007669"/>
    <property type="project" value="UniProtKB-UniRule"/>
</dbReference>
<dbReference type="InterPro" id="IPR011245">
    <property type="entry name" value="Butyrate_kin"/>
</dbReference>
<evidence type="ECO:0000256" key="6">
    <source>
        <dbReference type="ARBA" id="ARBA00022777"/>
    </source>
</evidence>
<evidence type="ECO:0000256" key="4">
    <source>
        <dbReference type="ARBA" id="ARBA00022679"/>
    </source>
</evidence>
<keyword evidence="7 9" id="KW-0067">ATP-binding</keyword>
<name>A0A0V8GHB9_9BACL</name>
<dbReference type="PROSITE" id="PS01076">
    <property type="entry name" value="ACETATE_KINASE_2"/>
    <property type="match status" value="1"/>
</dbReference>
<evidence type="ECO:0000256" key="5">
    <source>
        <dbReference type="ARBA" id="ARBA00022741"/>
    </source>
</evidence>
<accession>A0A0V8GHB9</accession>
<evidence type="ECO:0000313" key="12">
    <source>
        <dbReference type="Proteomes" id="UP000053797"/>
    </source>
</evidence>
<evidence type="ECO:0000313" key="11">
    <source>
        <dbReference type="EMBL" id="KSU49672.1"/>
    </source>
</evidence>
<dbReference type="PRINTS" id="PR00471">
    <property type="entry name" value="ACETATEKNASE"/>
</dbReference>
<dbReference type="SUPFAM" id="SSF53067">
    <property type="entry name" value="Actin-like ATPase domain"/>
    <property type="match status" value="2"/>
</dbReference>
<evidence type="ECO:0000256" key="8">
    <source>
        <dbReference type="ARBA" id="ARBA00048596"/>
    </source>
</evidence>
<dbReference type="InterPro" id="IPR023865">
    <property type="entry name" value="Aliphatic_acid_kinase_CS"/>
</dbReference>
<dbReference type="AlphaFoldDB" id="A0A0V8GHB9"/>
<dbReference type="EMBL" id="LNQL01000002">
    <property type="protein sequence ID" value="KSU49672.1"/>
    <property type="molecule type" value="Genomic_DNA"/>
</dbReference>
<dbReference type="EC" id="2.7.2.7" evidence="9"/>
<dbReference type="InterPro" id="IPR043129">
    <property type="entry name" value="ATPase_NBD"/>
</dbReference>
<comment type="similarity">
    <text evidence="2 9 10">Belongs to the acetokinase family.</text>
</comment>
<dbReference type="RefSeq" id="WP_058265383.1">
    <property type="nucleotide sequence ID" value="NZ_FMYN01000002.1"/>
</dbReference>
<dbReference type="GO" id="GO:0005524">
    <property type="term" value="F:ATP binding"/>
    <property type="evidence" value="ECO:0007669"/>
    <property type="project" value="UniProtKB-KW"/>
</dbReference>
<evidence type="ECO:0000256" key="2">
    <source>
        <dbReference type="ARBA" id="ARBA00008748"/>
    </source>
</evidence>
<reference evidence="11 12" key="1">
    <citation type="journal article" date="2015" name="Int. J. Syst. Evol. Microbiol.">
        <title>Exiguobacterium enclense sp. nov., isolated from sediment.</title>
        <authorList>
            <person name="Dastager S.G."/>
            <person name="Mawlankar R."/>
            <person name="Sonalkar V.V."/>
            <person name="Thorat M.N."/>
            <person name="Mual P."/>
            <person name="Verma A."/>
            <person name="Krishnamurthi S."/>
            <person name="Tang S.K."/>
            <person name="Li W.J."/>
        </authorList>
    </citation>
    <scope>NUCLEOTIDE SEQUENCE [LARGE SCALE GENOMIC DNA]</scope>
    <source>
        <strain evidence="11 12">NIO-1109</strain>
    </source>
</reference>
<dbReference type="NCBIfam" id="NF002834">
    <property type="entry name" value="PRK03011.1-5"/>
    <property type="match status" value="1"/>
</dbReference>
<protein>
    <recommendedName>
        <fullName evidence="9">Probable butyrate kinase</fullName>
        <shortName evidence="9">BK</shortName>
        <ecNumber evidence="9">2.7.2.7</ecNumber>
    </recommendedName>
    <alternativeName>
        <fullName evidence="9">Branched-chain carboxylic acid kinase</fullName>
    </alternativeName>
</protein>
<evidence type="ECO:0000256" key="7">
    <source>
        <dbReference type="ARBA" id="ARBA00022840"/>
    </source>
</evidence>
<evidence type="ECO:0000256" key="3">
    <source>
        <dbReference type="ARBA" id="ARBA00022490"/>
    </source>
</evidence>
<organism evidence="11 12">
    <name type="scientific">Exiguobacterium indicum</name>
    <dbReference type="NCBI Taxonomy" id="296995"/>
    <lineage>
        <taxon>Bacteria</taxon>
        <taxon>Bacillati</taxon>
        <taxon>Bacillota</taxon>
        <taxon>Bacilli</taxon>
        <taxon>Bacillales</taxon>
        <taxon>Bacillales Family XII. Incertae Sedis</taxon>
        <taxon>Exiguobacterium</taxon>
    </lineage>
</organism>
<keyword evidence="5 9" id="KW-0547">Nucleotide-binding</keyword>
<dbReference type="GO" id="GO:0008776">
    <property type="term" value="F:acetate kinase activity"/>
    <property type="evidence" value="ECO:0007669"/>
    <property type="project" value="TreeGrafter"/>
</dbReference>
<keyword evidence="6 9" id="KW-0418">Kinase</keyword>
<dbReference type="PIRSF" id="PIRSF036458">
    <property type="entry name" value="Butyrate_kin"/>
    <property type="match status" value="1"/>
</dbReference>
<dbReference type="PANTHER" id="PTHR21060">
    <property type="entry name" value="ACETATE KINASE"/>
    <property type="match status" value="1"/>
</dbReference>
<dbReference type="Gene3D" id="3.30.420.40">
    <property type="match status" value="2"/>
</dbReference>
<dbReference type="HAMAP" id="MF_00542">
    <property type="entry name" value="Butyrate_kinase"/>
    <property type="match status" value="1"/>
</dbReference>
<comment type="catalytic activity">
    <reaction evidence="8 9">
        <text>butanoate + ATP = butanoyl phosphate + ADP</text>
        <dbReference type="Rhea" id="RHEA:13585"/>
        <dbReference type="ChEBI" id="CHEBI:17968"/>
        <dbReference type="ChEBI" id="CHEBI:30616"/>
        <dbReference type="ChEBI" id="CHEBI:58079"/>
        <dbReference type="ChEBI" id="CHEBI:456216"/>
        <dbReference type="EC" id="2.7.2.7"/>
    </reaction>
</comment>
<dbReference type="InterPro" id="IPR000890">
    <property type="entry name" value="Aliphatic_acid_kin_short-chain"/>
</dbReference>
<dbReference type="OrthoDB" id="9771859at2"/>
<dbReference type="GO" id="GO:0005737">
    <property type="term" value="C:cytoplasm"/>
    <property type="evidence" value="ECO:0007669"/>
    <property type="project" value="UniProtKB-SubCell"/>
</dbReference>
<proteinExistence type="inferred from homology"/>
<evidence type="ECO:0000256" key="9">
    <source>
        <dbReference type="HAMAP-Rule" id="MF_00542"/>
    </source>
</evidence>
<dbReference type="CDD" id="cd24011">
    <property type="entry name" value="ASKHA_NBD_BK"/>
    <property type="match status" value="1"/>
</dbReference>
<dbReference type="NCBIfam" id="TIGR02707">
    <property type="entry name" value="butyr_kinase"/>
    <property type="match status" value="1"/>
</dbReference>
<gene>
    <name evidence="9" type="primary">buk</name>
    <name evidence="11" type="ORF">AS033_07665</name>
</gene>
<dbReference type="Pfam" id="PF00871">
    <property type="entry name" value="Acetate_kinase"/>
    <property type="match status" value="1"/>
</dbReference>
<comment type="subcellular location">
    <subcellularLocation>
        <location evidence="1 9">Cytoplasm</location>
    </subcellularLocation>
</comment>
<dbReference type="GO" id="GO:0006083">
    <property type="term" value="P:acetate metabolic process"/>
    <property type="evidence" value="ECO:0007669"/>
    <property type="project" value="TreeGrafter"/>
</dbReference>
<sequence>MSERILTINPGSTSTKIGIFEGTNQVFTKTLRHPAEAVGGPLPAQLEMRRHVLLEVLAEEQIDLKALTAVVGRGGLLRPLVSGTYAVNREMREDLLSGIFGVHASNLGGLLADEIARTLDIPSFIVDPVVVDELEPIARITGLPELERKSIFHALNQKAVAKRYAKEIGRPYEELRLIIAHMGGGITVGAHQEGRVIDVNNGLDGEGPFSPERSGSLPVGQLVELCYSTKYKLEEMKRLVVGSGGLVAHLGTFDAIEIERRIEEGDEKAALLYDAMAYRVAKEIAGQSAVLFGQIDAIILTGGLAYSDRLTRAIEERIAHLGQVVRSPGEDELQALAEGVLRVLRGEEEVKEYGGEPTWLENSTSLS</sequence>
<keyword evidence="4 9" id="KW-0808">Transferase</keyword>
<evidence type="ECO:0000256" key="1">
    <source>
        <dbReference type="ARBA" id="ARBA00004496"/>
    </source>
</evidence>
<keyword evidence="3 9" id="KW-0963">Cytoplasm</keyword>
<evidence type="ECO:0000256" key="10">
    <source>
        <dbReference type="RuleBase" id="RU003835"/>
    </source>
</evidence>
<dbReference type="PROSITE" id="PS01075">
    <property type="entry name" value="ACETATE_KINASE_1"/>
    <property type="match status" value="1"/>
</dbReference>